<reference evidence="3 4" key="1">
    <citation type="journal article" date="2018" name="Sci. Rep.">
        <title>Comparative genomics provides insights into the lifestyle and reveals functional heterogeneity of dark septate endophytic fungi.</title>
        <authorList>
            <person name="Knapp D.G."/>
            <person name="Nemeth J.B."/>
            <person name="Barry K."/>
            <person name="Hainaut M."/>
            <person name="Henrissat B."/>
            <person name="Johnson J."/>
            <person name="Kuo A."/>
            <person name="Lim J.H.P."/>
            <person name="Lipzen A."/>
            <person name="Nolan M."/>
            <person name="Ohm R.A."/>
            <person name="Tamas L."/>
            <person name="Grigoriev I.V."/>
            <person name="Spatafora J.W."/>
            <person name="Nagy L.G."/>
            <person name="Kovacs G.M."/>
        </authorList>
    </citation>
    <scope>NUCLEOTIDE SEQUENCE [LARGE SCALE GENOMIC DNA]</scope>
    <source>
        <strain evidence="3 4">DSE2036</strain>
    </source>
</reference>
<dbReference type="EMBL" id="KZ805398">
    <property type="protein sequence ID" value="PVH99166.1"/>
    <property type="molecule type" value="Genomic_DNA"/>
</dbReference>
<name>A0A2V1DLV9_9PLEO</name>
<dbReference type="Proteomes" id="UP000244855">
    <property type="component" value="Unassembled WGS sequence"/>
</dbReference>
<feature type="region of interest" description="Disordered" evidence="1">
    <location>
        <begin position="1"/>
        <end position="118"/>
    </location>
</feature>
<feature type="compositionally biased region" description="Basic and acidic residues" evidence="1">
    <location>
        <begin position="99"/>
        <end position="115"/>
    </location>
</feature>
<feature type="compositionally biased region" description="Polar residues" evidence="1">
    <location>
        <begin position="43"/>
        <end position="68"/>
    </location>
</feature>
<evidence type="ECO:0000256" key="1">
    <source>
        <dbReference type="SAM" id="MobiDB-lite"/>
    </source>
</evidence>
<feature type="compositionally biased region" description="Basic and acidic residues" evidence="1">
    <location>
        <begin position="7"/>
        <end position="35"/>
    </location>
</feature>
<feature type="transmembrane region" description="Helical" evidence="2">
    <location>
        <begin position="136"/>
        <end position="153"/>
    </location>
</feature>
<sequence length="233" mass="25818">MCLIWARRGEARQGEARRGGMDEEESGKEGREEGRRKSRSRSNRQSPASPSLQDFQSNPVQLTSGSDSDASRPSKRQVTGGNKICGPSSLSSVKVRHRTGQDRTGQDRTGQEDGNSHPSHLILPIPHLRHRHPHRLILILILILILMPIPPSLPIHPSIQRARVARVGQRCPDPPAFLPRRGAASPLWAPACRFARFGSPFPVLSVLSRDSSLAIQLTYLGTYYLATYLPLYS</sequence>
<protein>
    <submittedName>
        <fullName evidence="3">Uncharacterized protein</fullName>
    </submittedName>
</protein>
<keyword evidence="2" id="KW-0472">Membrane</keyword>
<organism evidence="3 4">
    <name type="scientific">Periconia macrospinosa</name>
    <dbReference type="NCBI Taxonomy" id="97972"/>
    <lineage>
        <taxon>Eukaryota</taxon>
        <taxon>Fungi</taxon>
        <taxon>Dikarya</taxon>
        <taxon>Ascomycota</taxon>
        <taxon>Pezizomycotina</taxon>
        <taxon>Dothideomycetes</taxon>
        <taxon>Pleosporomycetidae</taxon>
        <taxon>Pleosporales</taxon>
        <taxon>Massarineae</taxon>
        <taxon>Periconiaceae</taxon>
        <taxon>Periconia</taxon>
    </lineage>
</organism>
<keyword evidence="2" id="KW-1133">Transmembrane helix</keyword>
<gene>
    <name evidence="3" type="ORF">DM02DRAFT_629642</name>
</gene>
<keyword evidence="2" id="KW-0812">Transmembrane</keyword>
<evidence type="ECO:0000313" key="3">
    <source>
        <dbReference type="EMBL" id="PVH99166.1"/>
    </source>
</evidence>
<accession>A0A2V1DLV9</accession>
<proteinExistence type="predicted"/>
<evidence type="ECO:0000256" key="2">
    <source>
        <dbReference type="SAM" id="Phobius"/>
    </source>
</evidence>
<keyword evidence="4" id="KW-1185">Reference proteome</keyword>
<evidence type="ECO:0000313" key="4">
    <source>
        <dbReference type="Proteomes" id="UP000244855"/>
    </source>
</evidence>
<dbReference type="AlphaFoldDB" id="A0A2V1DLV9"/>